<keyword evidence="1" id="KW-0472">Membrane</keyword>
<keyword evidence="3" id="KW-1185">Reference proteome</keyword>
<dbReference type="Proteomes" id="UP001396334">
    <property type="component" value="Unassembled WGS sequence"/>
</dbReference>
<evidence type="ECO:0000256" key="1">
    <source>
        <dbReference type="SAM" id="Phobius"/>
    </source>
</evidence>
<evidence type="ECO:0000313" key="3">
    <source>
        <dbReference type="Proteomes" id="UP001396334"/>
    </source>
</evidence>
<proteinExistence type="predicted"/>
<accession>A0ABR2QS82</accession>
<dbReference type="EMBL" id="JBBPBN010000034">
    <property type="protein sequence ID" value="KAK9003429.1"/>
    <property type="molecule type" value="Genomic_DNA"/>
</dbReference>
<reference evidence="2 3" key="1">
    <citation type="journal article" date="2024" name="G3 (Bethesda)">
        <title>Genome assembly of Hibiscus sabdariffa L. provides insights into metabolisms of medicinal natural products.</title>
        <authorList>
            <person name="Kim T."/>
        </authorList>
    </citation>
    <scope>NUCLEOTIDE SEQUENCE [LARGE SCALE GENOMIC DNA]</scope>
    <source>
        <strain evidence="2">TK-2024</strain>
        <tissue evidence="2">Old leaves</tissue>
    </source>
</reference>
<keyword evidence="1" id="KW-1133">Transmembrane helix</keyword>
<protein>
    <submittedName>
        <fullName evidence="2">Uncharacterized protein</fullName>
    </submittedName>
</protein>
<sequence>MNAADLGVPVPGKVVEELQILELFQEMEVAAAAAAAVVVTIPTGQHKCENSGHRRHGPSPAHRQSYLMHQPGEQVEVACNSKEDHQLDLQLLEQITDARTSSFISSLGTISTRKSNMLVLVIAAPIAGGVVAIAAVILGVYAYKQAGVVPAEVTVQRRLLAE</sequence>
<keyword evidence="1" id="KW-0812">Transmembrane</keyword>
<gene>
    <name evidence="2" type="ORF">V6N11_060993</name>
</gene>
<evidence type="ECO:0000313" key="2">
    <source>
        <dbReference type="EMBL" id="KAK9003429.1"/>
    </source>
</evidence>
<organism evidence="2 3">
    <name type="scientific">Hibiscus sabdariffa</name>
    <name type="common">roselle</name>
    <dbReference type="NCBI Taxonomy" id="183260"/>
    <lineage>
        <taxon>Eukaryota</taxon>
        <taxon>Viridiplantae</taxon>
        <taxon>Streptophyta</taxon>
        <taxon>Embryophyta</taxon>
        <taxon>Tracheophyta</taxon>
        <taxon>Spermatophyta</taxon>
        <taxon>Magnoliopsida</taxon>
        <taxon>eudicotyledons</taxon>
        <taxon>Gunneridae</taxon>
        <taxon>Pentapetalae</taxon>
        <taxon>rosids</taxon>
        <taxon>malvids</taxon>
        <taxon>Malvales</taxon>
        <taxon>Malvaceae</taxon>
        <taxon>Malvoideae</taxon>
        <taxon>Hibiscus</taxon>
    </lineage>
</organism>
<name>A0ABR2QS82_9ROSI</name>
<comment type="caution">
    <text evidence="2">The sequence shown here is derived from an EMBL/GenBank/DDBJ whole genome shotgun (WGS) entry which is preliminary data.</text>
</comment>
<feature type="transmembrane region" description="Helical" evidence="1">
    <location>
        <begin position="117"/>
        <end position="143"/>
    </location>
</feature>